<dbReference type="Proteomes" id="UP000295151">
    <property type="component" value="Unassembled WGS sequence"/>
</dbReference>
<dbReference type="AlphaFoldDB" id="A0A4R7TEQ2"/>
<feature type="region of interest" description="Disordered" evidence="1">
    <location>
        <begin position="1"/>
        <end position="44"/>
    </location>
</feature>
<feature type="compositionally biased region" description="Basic and acidic residues" evidence="1">
    <location>
        <begin position="35"/>
        <end position="44"/>
    </location>
</feature>
<sequence length="44" mass="4946">MGGEQNTNVIRDYGNRPERRPPHGQDIADPWTMVNDERPAAGRA</sequence>
<organism evidence="2 3">
    <name type="scientific">Kribbella voronezhensis</name>
    <dbReference type="NCBI Taxonomy" id="2512212"/>
    <lineage>
        <taxon>Bacteria</taxon>
        <taxon>Bacillati</taxon>
        <taxon>Actinomycetota</taxon>
        <taxon>Actinomycetes</taxon>
        <taxon>Propionibacteriales</taxon>
        <taxon>Kribbellaceae</taxon>
        <taxon>Kribbella</taxon>
    </lineage>
</organism>
<proteinExistence type="predicted"/>
<evidence type="ECO:0000313" key="2">
    <source>
        <dbReference type="EMBL" id="TDU90006.1"/>
    </source>
</evidence>
<accession>A0A4R7TEQ2</accession>
<gene>
    <name evidence="2" type="ORF">EV138_3588</name>
</gene>
<evidence type="ECO:0000313" key="3">
    <source>
        <dbReference type="Proteomes" id="UP000295151"/>
    </source>
</evidence>
<dbReference type="EMBL" id="SOCE01000001">
    <property type="protein sequence ID" value="TDU90006.1"/>
    <property type="molecule type" value="Genomic_DNA"/>
</dbReference>
<reference evidence="2 3" key="1">
    <citation type="submission" date="2019-03" db="EMBL/GenBank/DDBJ databases">
        <title>Genomic Encyclopedia of Type Strains, Phase III (KMG-III): the genomes of soil and plant-associated and newly described type strains.</title>
        <authorList>
            <person name="Whitman W."/>
        </authorList>
    </citation>
    <scope>NUCLEOTIDE SEQUENCE [LARGE SCALE GENOMIC DNA]</scope>
    <source>
        <strain evidence="2 3">VKM Ac-2575</strain>
    </source>
</reference>
<evidence type="ECO:0000256" key="1">
    <source>
        <dbReference type="SAM" id="MobiDB-lite"/>
    </source>
</evidence>
<comment type="caution">
    <text evidence="2">The sequence shown here is derived from an EMBL/GenBank/DDBJ whole genome shotgun (WGS) entry which is preliminary data.</text>
</comment>
<protein>
    <submittedName>
        <fullName evidence="2">Uncharacterized protein</fullName>
    </submittedName>
</protein>
<feature type="compositionally biased region" description="Basic and acidic residues" evidence="1">
    <location>
        <begin position="13"/>
        <end position="23"/>
    </location>
</feature>
<name>A0A4R7TEQ2_9ACTN</name>
<keyword evidence="3" id="KW-1185">Reference proteome</keyword>